<evidence type="ECO:0000313" key="3">
    <source>
        <dbReference type="Proteomes" id="UP000177943"/>
    </source>
</evidence>
<gene>
    <name evidence="2" type="ORF">A3D56_02895</name>
</gene>
<dbReference type="AlphaFoldDB" id="A0A1G2MSU6"/>
<evidence type="ECO:0000256" key="1">
    <source>
        <dbReference type="SAM" id="MobiDB-lite"/>
    </source>
</evidence>
<comment type="caution">
    <text evidence="2">The sequence shown here is derived from an EMBL/GenBank/DDBJ whole genome shotgun (WGS) entry which is preliminary data.</text>
</comment>
<dbReference type="Proteomes" id="UP000177943">
    <property type="component" value="Unassembled WGS sequence"/>
</dbReference>
<feature type="region of interest" description="Disordered" evidence="1">
    <location>
        <begin position="1"/>
        <end position="28"/>
    </location>
</feature>
<accession>A0A1G2MSU6</accession>
<name>A0A1G2MSU6_9BACT</name>
<dbReference type="EMBL" id="MHRP01000039">
    <property type="protein sequence ID" value="OHA26041.1"/>
    <property type="molecule type" value="Genomic_DNA"/>
</dbReference>
<reference evidence="2 3" key="1">
    <citation type="journal article" date="2016" name="Nat. Commun.">
        <title>Thousands of microbial genomes shed light on interconnected biogeochemical processes in an aquifer system.</title>
        <authorList>
            <person name="Anantharaman K."/>
            <person name="Brown C.T."/>
            <person name="Hug L.A."/>
            <person name="Sharon I."/>
            <person name="Castelle C.J."/>
            <person name="Probst A.J."/>
            <person name="Thomas B.C."/>
            <person name="Singh A."/>
            <person name="Wilkins M.J."/>
            <person name="Karaoz U."/>
            <person name="Brodie E.L."/>
            <person name="Williams K.H."/>
            <person name="Hubbard S.S."/>
            <person name="Banfield J.F."/>
        </authorList>
    </citation>
    <scope>NUCLEOTIDE SEQUENCE [LARGE SCALE GENOMIC DNA]</scope>
</reference>
<evidence type="ECO:0000313" key="2">
    <source>
        <dbReference type="EMBL" id="OHA26041.1"/>
    </source>
</evidence>
<sequence length="69" mass="7753">MSIAGNPKAHSGGLSEKAKVRPKKNKPRGSLECGAFFSKKLNKKAWYQGFVETRVFFVFHLDFCGCTDR</sequence>
<protein>
    <submittedName>
        <fullName evidence="2">Uncharacterized protein</fullName>
    </submittedName>
</protein>
<proteinExistence type="predicted"/>
<organism evidence="2 3">
    <name type="scientific">Candidatus Taylorbacteria bacterium RIFCSPHIGHO2_02_FULL_45_35</name>
    <dbReference type="NCBI Taxonomy" id="1802311"/>
    <lineage>
        <taxon>Bacteria</taxon>
        <taxon>Candidatus Tayloriibacteriota</taxon>
    </lineage>
</organism>